<evidence type="ECO:0000313" key="10">
    <source>
        <dbReference type="Proteomes" id="UP000000763"/>
    </source>
</evidence>
<dbReference type="FunFam" id="1.10.3380.10:FF:000024">
    <property type="entry name" value="U5 snRNP-specific protein-like"/>
    <property type="match status" value="1"/>
</dbReference>
<dbReference type="SMART" id="SM00973">
    <property type="entry name" value="Sec63"/>
    <property type="match status" value="1"/>
</dbReference>
<gene>
    <name evidence="9" type="ordered locus">Os02g0108700</name>
</gene>
<dbReference type="GO" id="GO:0005783">
    <property type="term" value="C:endoplasmic reticulum"/>
    <property type="evidence" value="ECO:0007669"/>
    <property type="project" value="UniProtKB-SubCell"/>
</dbReference>
<dbReference type="Gene3D" id="1.10.3380.10">
    <property type="entry name" value="Sec63 N-terminal domain-like domain"/>
    <property type="match status" value="1"/>
</dbReference>
<keyword evidence="5" id="KW-1133">Transmembrane helix</keyword>
<dbReference type="SUPFAM" id="SSF81296">
    <property type="entry name" value="E set domains"/>
    <property type="match status" value="1"/>
</dbReference>
<evidence type="ECO:0000256" key="1">
    <source>
        <dbReference type="ARBA" id="ARBA00004141"/>
    </source>
</evidence>
<organism evidence="9 10">
    <name type="scientific">Oryza sativa subsp. japonica</name>
    <name type="common">Rice</name>
    <dbReference type="NCBI Taxonomy" id="39947"/>
    <lineage>
        <taxon>Eukaryota</taxon>
        <taxon>Viridiplantae</taxon>
        <taxon>Streptophyta</taxon>
        <taxon>Embryophyta</taxon>
        <taxon>Tracheophyta</taxon>
        <taxon>Spermatophyta</taxon>
        <taxon>Magnoliopsida</taxon>
        <taxon>Liliopsida</taxon>
        <taxon>Poales</taxon>
        <taxon>Poaceae</taxon>
        <taxon>BOP clade</taxon>
        <taxon>Oryzoideae</taxon>
        <taxon>Oryzeae</taxon>
        <taxon>Oryzinae</taxon>
        <taxon>Oryza</taxon>
        <taxon>Oryza sativa</taxon>
    </lineage>
</organism>
<reference evidence="9 10" key="1">
    <citation type="journal article" date="2005" name="Nature">
        <title>The map-based sequence of the rice genome.</title>
        <authorList>
            <consortium name="International rice genome sequencing project (IRGSP)"/>
            <person name="Matsumoto T."/>
            <person name="Wu J."/>
            <person name="Kanamori H."/>
            <person name="Katayose Y."/>
            <person name="Fujisawa M."/>
            <person name="Namiki N."/>
            <person name="Mizuno H."/>
            <person name="Yamamoto K."/>
            <person name="Antonio B.A."/>
            <person name="Baba T."/>
            <person name="Sakata K."/>
            <person name="Nagamura Y."/>
            <person name="Aoki H."/>
            <person name="Arikawa K."/>
            <person name="Arita K."/>
            <person name="Bito T."/>
            <person name="Chiden Y."/>
            <person name="Fujitsuka N."/>
            <person name="Fukunaka R."/>
            <person name="Hamada M."/>
            <person name="Harada C."/>
            <person name="Hayashi A."/>
            <person name="Hijishita S."/>
            <person name="Honda M."/>
            <person name="Hosokawa S."/>
            <person name="Ichikawa Y."/>
            <person name="Idonuma A."/>
            <person name="Iijima M."/>
            <person name="Ikeda M."/>
            <person name="Ikeno M."/>
            <person name="Ito K."/>
            <person name="Ito S."/>
            <person name="Ito T."/>
            <person name="Ito Y."/>
            <person name="Ito Y."/>
            <person name="Iwabuchi A."/>
            <person name="Kamiya K."/>
            <person name="Karasawa W."/>
            <person name="Kurita K."/>
            <person name="Katagiri S."/>
            <person name="Kikuta A."/>
            <person name="Kobayashi H."/>
            <person name="Kobayashi N."/>
            <person name="Machita K."/>
            <person name="Maehara T."/>
            <person name="Masukawa M."/>
            <person name="Mizubayashi T."/>
            <person name="Mukai Y."/>
            <person name="Nagasaki H."/>
            <person name="Nagata Y."/>
            <person name="Naito S."/>
            <person name="Nakashima M."/>
            <person name="Nakama Y."/>
            <person name="Nakamichi Y."/>
            <person name="Nakamura M."/>
            <person name="Meguro A."/>
            <person name="Negishi M."/>
            <person name="Ohta I."/>
            <person name="Ohta T."/>
            <person name="Okamoto M."/>
            <person name="Ono N."/>
            <person name="Saji S."/>
            <person name="Sakaguchi M."/>
            <person name="Sakai K."/>
            <person name="Shibata M."/>
            <person name="Shimokawa T."/>
            <person name="Song J."/>
            <person name="Takazaki Y."/>
            <person name="Terasawa K."/>
            <person name="Tsugane M."/>
            <person name="Tsuji K."/>
            <person name="Ueda S."/>
            <person name="Waki K."/>
            <person name="Yamagata H."/>
            <person name="Yamamoto M."/>
            <person name="Yamamoto S."/>
            <person name="Yamane H."/>
            <person name="Yoshiki S."/>
            <person name="Yoshihara R."/>
            <person name="Yukawa K."/>
            <person name="Zhong H."/>
            <person name="Yano M."/>
            <person name="Yuan Q."/>
            <person name="Ouyang S."/>
            <person name="Liu J."/>
            <person name="Jones K.M."/>
            <person name="Gansberger K."/>
            <person name="Moffat K."/>
            <person name="Hill J."/>
            <person name="Bera J."/>
            <person name="Fadrosh D."/>
            <person name="Jin S."/>
            <person name="Johri S."/>
            <person name="Kim M."/>
            <person name="Overton L."/>
            <person name="Reardon M."/>
            <person name="Tsitrin T."/>
            <person name="Vuong H."/>
            <person name="Weaver B."/>
            <person name="Ciecko A."/>
            <person name="Tallon L."/>
            <person name="Jackson J."/>
            <person name="Pai G."/>
            <person name="Aken S.V."/>
            <person name="Utterback T."/>
            <person name="Reidmuller S."/>
            <person name="Feldblyum T."/>
            <person name="Hsiao J."/>
            <person name="Zismann V."/>
            <person name="Iobst S."/>
            <person name="de Vazeille A.R."/>
            <person name="Buell C.R."/>
            <person name="Ying K."/>
            <person name="Li Y."/>
            <person name="Lu T."/>
            <person name="Huang Y."/>
            <person name="Zhao Q."/>
            <person name="Feng Q."/>
            <person name="Zhang L."/>
            <person name="Zhu J."/>
            <person name="Weng Q."/>
            <person name="Mu J."/>
            <person name="Lu Y."/>
            <person name="Fan D."/>
            <person name="Liu Y."/>
            <person name="Guan J."/>
            <person name="Zhang Y."/>
            <person name="Yu S."/>
            <person name="Liu X."/>
            <person name="Zhang Y."/>
            <person name="Hong G."/>
            <person name="Han B."/>
            <person name="Choisne N."/>
            <person name="Demange N."/>
            <person name="Orjeda G."/>
            <person name="Samain S."/>
            <person name="Cattolico L."/>
            <person name="Pelletier E."/>
            <person name="Couloux A."/>
            <person name="Segurens B."/>
            <person name="Wincker P."/>
            <person name="D'Hont A."/>
            <person name="Scarpelli C."/>
            <person name="Weissenbach J."/>
            <person name="Salanoubat M."/>
            <person name="Quetier F."/>
            <person name="Yu Y."/>
            <person name="Kim H.R."/>
            <person name="Rambo T."/>
            <person name="Currie J."/>
            <person name="Collura K."/>
            <person name="Luo M."/>
            <person name="Yang T."/>
            <person name="Ammiraju J.S.S."/>
            <person name="Engler F."/>
            <person name="Soderlund C."/>
            <person name="Wing R.A."/>
            <person name="Palmer L.E."/>
            <person name="de la Bastide M."/>
            <person name="Spiegel L."/>
            <person name="Nascimento L."/>
            <person name="Zutavern T."/>
            <person name="O'Shaughnessy A."/>
            <person name="Dike S."/>
            <person name="Dedhia N."/>
            <person name="Preston R."/>
            <person name="Balija V."/>
            <person name="McCombie W.R."/>
            <person name="Chow T."/>
            <person name="Chen H."/>
            <person name="Chung M."/>
            <person name="Chen C."/>
            <person name="Shaw J."/>
            <person name="Wu H."/>
            <person name="Hsiao K."/>
            <person name="Chao Y."/>
            <person name="Chu M."/>
            <person name="Cheng C."/>
            <person name="Hour A."/>
            <person name="Lee P."/>
            <person name="Lin S."/>
            <person name="Lin Y."/>
            <person name="Liou J."/>
            <person name="Liu S."/>
            <person name="Hsing Y."/>
            <person name="Raghuvanshi S."/>
            <person name="Mohanty A."/>
            <person name="Bharti A.K."/>
            <person name="Gaur A."/>
            <person name="Gupta V."/>
            <person name="Kumar D."/>
            <person name="Ravi V."/>
            <person name="Vij S."/>
            <person name="Kapur A."/>
            <person name="Khurana P."/>
            <person name="Khurana P."/>
            <person name="Khurana J.P."/>
            <person name="Tyagi A.K."/>
            <person name="Gaikwad K."/>
            <person name="Singh A."/>
            <person name="Dalal V."/>
            <person name="Srivastava S."/>
            <person name="Dixit A."/>
            <person name="Pal A.K."/>
            <person name="Ghazi I.A."/>
            <person name="Yadav M."/>
            <person name="Pandit A."/>
            <person name="Bhargava A."/>
            <person name="Sureshbabu K."/>
            <person name="Batra K."/>
            <person name="Sharma T.R."/>
            <person name="Mohapatra T."/>
            <person name="Singh N.K."/>
            <person name="Messing J."/>
            <person name="Nelson A.B."/>
            <person name="Fuks G."/>
            <person name="Kavchok S."/>
            <person name="Keizer G."/>
            <person name="Linton E."/>
            <person name="Llaca V."/>
            <person name="Song R."/>
            <person name="Tanyolac B."/>
            <person name="Young S."/>
            <person name="Ho-Il K."/>
            <person name="Hahn J.H."/>
            <person name="Sangsakoo G."/>
            <person name="Vanavichit A."/>
            <person name="de Mattos Luiz.A.T."/>
            <person name="Zimmer P.D."/>
            <person name="Malone G."/>
            <person name="Dellagostin O."/>
            <person name="de Oliveira A.C."/>
            <person name="Bevan M."/>
            <person name="Bancroft I."/>
            <person name="Minx P."/>
            <person name="Cordum H."/>
            <person name="Wilson R."/>
            <person name="Cheng Z."/>
            <person name="Jin W."/>
            <person name="Jiang J."/>
            <person name="Leong S.A."/>
            <person name="Iwama H."/>
            <person name="Gojobori T."/>
            <person name="Itoh T."/>
            <person name="Niimura Y."/>
            <person name="Fujii Y."/>
            <person name="Habara T."/>
            <person name="Sakai H."/>
            <person name="Sato Y."/>
            <person name="Wilson G."/>
            <person name="Kumar K."/>
            <person name="McCouch S."/>
            <person name="Juretic N."/>
            <person name="Hoen D."/>
            <person name="Wright S."/>
            <person name="Bruskiewich R."/>
            <person name="Bureau T."/>
            <person name="Miyao A."/>
            <person name="Hirochika H."/>
            <person name="Nishikawa T."/>
            <person name="Kadowaki K."/>
            <person name="Sugiura M."/>
            <person name="Burr B."/>
            <person name="Sasaki T."/>
        </authorList>
    </citation>
    <scope>NUCLEOTIDE SEQUENCE [LARGE SCALE GENOMIC DNA]</scope>
    <source>
        <strain evidence="10">cv. Nipponbare</strain>
    </source>
</reference>
<reference evidence="10" key="2">
    <citation type="journal article" date="2008" name="Nucleic Acids Res.">
        <title>The rice annotation project database (RAP-DB): 2008 update.</title>
        <authorList>
            <consortium name="The rice annotation project (RAP)"/>
        </authorList>
    </citation>
    <scope>GENOME REANNOTATION</scope>
    <source>
        <strain evidence="10">cv. Nipponbare</strain>
    </source>
</reference>
<name>C7IY92_ORYSJ</name>
<dbReference type="Pfam" id="PF02889">
    <property type="entry name" value="Sec63"/>
    <property type="match status" value="1"/>
</dbReference>
<sequence length="180" mass="20935">MVDVISSNGWLTLALNAMELSQMVTQGIWDRDSVLLQLPHFTKELARRCQENEGRPIESIFDLAEMSIDEMRDLLQLSNPQLQDIIEFFKRFPNVDMAYEVTLERDMTNLPSEVGPVHAPRYPKPKEEGWWLKRARVKLEFTAASEAGRKEYMIYLMSDYYLGRDQEYEFTVDVMDAGGD</sequence>
<evidence type="ECO:0000313" key="9">
    <source>
        <dbReference type="EMBL" id="BAH91500.1"/>
    </source>
</evidence>
<keyword evidence="3" id="KW-0812">Transmembrane</keyword>
<keyword evidence="4" id="KW-0256">Endoplasmic reticulum</keyword>
<accession>C7IY92</accession>
<feature type="domain" description="SEC63" evidence="8">
    <location>
        <begin position="1"/>
        <end position="172"/>
    </location>
</feature>
<dbReference type="AlphaFoldDB" id="C7IY92"/>
<evidence type="ECO:0000256" key="5">
    <source>
        <dbReference type="ARBA" id="ARBA00022989"/>
    </source>
</evidence>
<dbReference type="SUPFAM" id="SSF158702">
    <property type="entry name" value="Sec63 N-terminal domain-like"/>
    <property type="match status" value="1"/>
</dbReference>
<dbReference type="Proteomes" id="UP000000763">
    <property type="component" value="Chromosome 2"/>
</dbReference>
<dbReference type="EMBL" id="AP008208">
    <property type="protein sequence ID" value="BAH91500.1"/>
    <property type="molecule type" value="Genomic_DNA"/>
</dbReference>
<keyword evidence="6" id="KW-0472">Membrane</keyword>
<dbReference type="FunFam" id="1.10.150.20:FF:000013">
    <property type="entry name" value="U5 small nuclear ribonucleoprotein kDa helicase"/>
    <property type="match status" value="1"/>
</dbReference>
<dbReference type="PANTHER" id="PTHR24075">
    <property type="entry name" value="SEC63 DOMAIN-CONTAINING"/>
    <property type="match status" value="1"/>
</dbReference>
<evidence type="ECO:0000259" key="8">
    <source>
        <dbReference type="SMART" id="SM00973"/>
    </source>
</evidence>
<dbReference type="PANTHER" id="PTHR24075:SF5">
    <property type="entry name" value="U5 SMALL NUCLEAR RIBONUCLEOPROTEIN 200 KDA HELICASE"/>
    <property type="match status" value="1"/>
</dbReference>
<dbReference type="GO" id="GO:0016020">
    <property type="term" value="C:membrane"/>
    <property type="evidence" value="ECO:0007669"/>
    <property type="project" value="UniProtKB-SubCell"/>
</dbReference>
<evidence type="ECO:0000256" key="2">
    <source>
        <dbReference type="ARBA" id="ARBA00004240"/>
    </source>
</evidence>
<evidence type="ECO:0000256" key="6">
    <source>
        <dbReference type="ARBA" id="ARBA00023136"/>
    </source>
</evidence>
<evidence type="ECO:0000256" key="3">
    <source>
        <dbReference type="ARBA" id="ARBA00022692"/>
    </source>
</evidence>
<dbReference type="KEGG" id="dosa:Os02g0108700"/>
<proteinExistence type="predicted"/>
<evidence type="ECO:0000256" key="7">
    <source>
        <dbReference type="ARBA" id="ARBA00023186"/>
    </source>
</evidence>
<evidence type="ECO:0000256" key="4">
    <source>
        <dbReference type="ARBA" id="ARBA00022824"/>
    </source>
</evidence>
<keyword evidence="7" id="KW-0143">Chaperone</keyword>
<dbReference type="Gene3D" id="2.60.40.150">
    <property type="entry name" value="C2 domain"/>
    <property type="match status" value="2"/>
</dbReference>
<protein>
    <submittedName>
        <fullName evidence="9">Os02g0108700 protein</fullName>
    </submittedName>
</protein>
<dbReference type="InterPro" id="IPR014756">
    <property type="entry name" value="Ig_E-set"/>
</dbReference>
<dbReference type="InterPro" id="IPR035892">
    <property type="entry name" value="C2_domain_sf"/>
</dbReference>
<dbReference type="Gene3D" id="1.10.150.20">
    <property type="entry name" value="5' to 3' exonuclease, C-terminal subdomain"/>
    <property type="match status" value="1"/>
</dbReference>
<dbReference type="InterPro" id="IPR004179">
    <property type="entry name" value="Sec63-dom"/>
</dbReference>
<comment type="subcellular location">
    <subcellularLocation>
        <location evidence="2">Endoplasmic reticulum</location>
    </subcellularLocation>
    <subcellularLocation>
        <location evidence="1">Membrane</location>
        <topology evidence="1">Multi-pass membrane protein</topology>
    </subcellularLocation>
</comment>